<evidence type="ECO:0000313" key="3">
    <source>
        <dbReference type="Proteomes" id="UP000660862"/>
    </source>
</evidence>
<dbReference type="SUPFAM" id="SSF88723">
    <property type="entry name" value="PIN domain-like"/>
    <property type="match status" value="1"/>
</dbReference>
<dbReference type="InterPro" id="IPR002716">
    <property type="entry name" value="PIN_dom"/>
</dbReference>
<dbReference type="RefSeq" id="WP_188505030.1">
    <property type="nucleotide sequence ID" value="NZ_BMER01000001.1"/>
</dbReference>
<feature type="domain" description="PIN" evidence="1">
    <location>
        <begin position="8"/>
        <end position="115"/>
    </location>
</feature>
<dbReference type="InterPro" id="IPR002850">
    <property type="entry name" value="PIN_toxin-like"/>
</dbReference>
<protein>
    <submittedName>
        <fullName evidence="2">PIN domain-containing protein</fullName>
    </submittedName>
</protein>
<name>A0A917M6Y3_9SPHI</name>
<evidence type="ECO:0000259" key="1">
    <source>
        <dbReference type="Pfam" id="PF13470"/>
    </source>
</evidence>
<dbReference type="NCBIfam" id="TIGR00305">
    <property type="entry name" value="putative toxin-antitoxin system toxin component, PIN family"/>
    <property type="match status" value="1"/>
</dbReference>
<dbReference type="Proteomes" id="UP000660862">
    <property type="component" value="Unassembled WGS sequence"/>
</dbReference>
<dbReference type="InterPro" id="IPR029060">
    <property type="entry name" value="PIN-like_dom_sf"/>
</dbReference>
<dbReference type="AlphaFoldDB" id="A0A917M6Y3"/>
<dbReference type="EMBL" id="BMER01000001">
    <property type="protein sequence ID" value="GGG81337.1"/>
    <property type="molecule type" value="Genomic_DNA"/>
</dbReference>
<reference evidence="2" key="2">
    <citation type="submission" date="2020-09" db="EMBL/GenBank/DDBJ databases">
        <authorList>
            <person name="Sun Q."/>
            <person name="Zhou Y."/>
        </authorList>
    </citation>
    <scope>NUCLEOTIDE SEQUENCE</scope>
    <source>
        <strain evidence="2">CGMCC 1.12195</strain>
    </source>
</reference>
<proteinExistence type="predicted"/>
<evidence type="ECO:0000313" key="2">
    <source>
        <dbReference type="EMBL" id="GGG81337.1"/>
    </source>
</evidence>
<comment type="caution">
    <text evidence="2">The sequence shown here is derived from an EMBL/GenBank/DDBJ whole genome shotgun (WGS) entry which is preliminary data.</text>
</comment>
<reference evidence="2" key="1">
    <citation type="journal article" date="2014" name="Int. J. Syst. Evol. Microbiol.">
        <title>Complete genome sequence of Corynebacterium casei LMG S-19264T (=DSM 44701T), isolated from a smear-ripened cheese.</title>
        <authorList>
            <consortium name="US DOE Joint Genome Institute (JGI-PGF)"/>
            <person name="Walter F."/>
            <person name="Albersmeier A."/>
            <person name="Kalinowski J."/>
            <person name="Ruckert C."/>
        </authorList>
    </citation>
    <scope>NUCLEOTIDE SEQUENCE</scope>
    <source>
        <strain evidence="2">CGMCC 1.12195</strain>
    </source>
</reference>
<gene>
    <name evidence="2" type="ORF">GCM10007415_12460</name>
</gene>
<sequence length="138" mass="15515">MKRAKLFIFDVNTLISAFVIGSQTNAKAFDRAISIGRIITSPPIQSELSNVFLRPKFDRFVSLEDRLAFLTYLDRQMLSWSLPISAIQASRDPKDDKYLELGVAAEATCIITGDNDLLILHPFHNIPILSAADFLIQF</sequence>
<keyword evidence="3" id="KW-1185">Reference proteome</keyword>
<dbReference type="Pfam" id="PF13470">
    <property type="entry name" value="PIN_3"/>
    <property type="match status" value="1"/>
</dbReference>
<accession>A0A917M6Y3</accession>
<organism evidence="2 3">
    <name type="scientific">Parapedobacter pyrenivorans</name>
    <dbReference type="NCBI Taxonomy" id="1305674"/>
    <lineage>
        <taxon>Bacteria</taxon>
        <taxon>Pseudomonadati</taxon>
        <taxon>Bacteroidota</taxon>
        <taxon>Sphingobacteriia</taxon>
        <taxon>Sphingobacteriales</taxon>
        <taxon>Sphingobacteriaceae</taxon>
        <taxon>Parapedobacter</taxon>
    </lineage>
</organism>
<dbReference type="PANTHER" id="PTHR34610:SF3">
    <property type="entry name" value="SSL7007 PROTEIN"/>
    <property type="match status" value="1"/>
</dbReference>
<dbReference type="PANTHER" id="PTHR34610">
    <property type="entry name" value="SSL7007 PROTEIN"/>
    <property type="match status" value="1"/>
</dbReference>